<evidence type="ECO:0000313" key="2">
    <source>
        <dbReference type="Proteomes" id="UP001500101"/>
    </source>
</evidence>
<name>A0ABP7Z580_9SPHI</name>
<proteinExistence type="predicted"/>
<dbReference type="Proteomes" id="UP001500101">
    <property type="component" value="Unassembled WGS sequence"/>
</dbReference>
<comment type="caution">
    <text evidence="1">The sequence shown here is derived from an EMBL/GenBank/DDBJ whole genome shotgun (WGS) entry which is preliminary data.</text>
</comment>
<sequence length="265" mass="30412">MKILNTISPVFLLLIASILSFYFLSCKSDDGELLYDNNLTPVILNGYNVSNDNLTVKFDTTTLGNIDPNAKFAVRRLFTFDNLSDVSKLTILNQKNNEIILEKIIPNKEPKITYNFFYLDGKFQDIPQKSDITPGKIKLKYLFRPLLTNTNKPLDIVFGKFYFTSKKFVELKRYSNLKPYELSEDITLDTLGNFEVYNGIRQIVQLKAYLYHAGTSEFYTKENGFNWPPATTIPVPSINVVSSKLYIFSEKPTGENISFNKNLEL</sequence>
<evidence type="ECO:0008006" key="3">
    <source>
        <dbReference type="Google" id="ProtNLM"/>
    </source>
</evidence>
<dbReference type="EMBL" id="BAAAZI010000015">
    <property type="protein sequence ID" value="GAA4147548.1"/>
    <property type="molecule type" value="Genomic_DNA"/>
</dbReference>
<gene>
    <name evidence="1" type="ORF">GCM10022216_33540</name>
</gene>
<dbReference type="RefSeq" id="WP_344675884.1">
    <property type="nucleotide sequence ID" value="NZ_BAAAZI010000015.1"/>
</dbReference>
<accession>A0ABP7Z580</accession>
<protein>
    <recommendedName>
        <fullName evidence="3">DUF4249 family protein</fullName>
    </recommendedName>
</protein>
<evidence type="ECO:0000313" key="1">
    <source>
        <dbReference type="EMBL" id="GAA4147548.1"/>
    </source>
</evidence>
<reference evidence="2" key="1">
    <citation type="journal article" date="2019" name="Int. J. Syst. Evol. Microbiol.">
        <title>The Global Catalogue of Microorganisms (GCM) 10K type strain sequencing project: providing services to taxonomists for standard genome sequencing and annotation.</title>
        <authorList>
            <consortium name="The Broad Institute Genomics Platform"/>
            <consortium name="The Broad Institute Genome Sequencing Center for Infectious Disease"/>
            <person name="Wu L."/>
            <person name="Ma J."/>
        </authorList>
    </citation>
    <scope>NUCLEOTIDE SEQUENCE [LARGE SCALE GENOMIC DNA]</scope>
    <source>
        <strain evidence="2">JCM 16704</strain>
    </source>
</reference>
<organism evidence="1 2">
    <name type="scientific">Sphingobacterium kyonggiense</name>
    <dbReference type="NCBI Taxonomy" id="714075"/>
    <lineage>
        <taxon>Bacteria</taxon>
        <taxon>Pseudomonadati</taxon>
        <taxon>Bacteroidota</taxon>
        <taxon>Sphingobacteriia</taxon>
        <taxon>Sphingobacteriales</taxon>
        <taxon>Sphingobacteriaceae</taxon>
        <taxon>Sphingobacterium</taxon>
    </lineage>
</organism>
<keyword evidence="2" id="KW-1185">Reference proteome</keyword>